<protein>
    <submittedName>
        <fullName evidence="2">Nucleocapsid protein</fullName>
    </submittedName>
</protein>
<name>A0AAT9J9Z3_9ORTO</name>
<sequence length="554" mass="62320">MASTSTIGSTETEMDLGEQSSFASAENTQSDGATKRKLVDATGNEIPDPKRNRADPDVSLKMNAIYLLLHWHEYMCKVFSITSREMNRIDTIADITSILWTAHTKFRQQANGKGSIATLISPTFEFEANGIKTKWNSISENLRILASLYGFRYEVNEEGKNATGTLGSILSLIVSFRARFNEVRVGTNHITLKKSGNTIQQIPIGQFGLRPEHAVLATGSSYNPTIQSSMKNSLGPMTIAINLAMQTEREYQDAWKRAFCQSFKLIPNSQEIANLLAGSKSDETVIMSLLADIALFGTTRASNKASFPFSFFLCTARRITEYSKFFDGNSFPNTTIRDSIVQNNIKEMDFSGAGAFKFWEINSKIRFCMRSTILMTERIKKEMLFHSVWGTQKEDLSLLRFMTDYEFMNRRAIGKSMEKRGEGKEDMEFSLIKFKRITKLASASQTDFLSGGKGQICRAPVFSGFCNQRVDVSGDLFKILNTEPNEYRERAGGKPKIVANLNRIKDKIRTILQQKPSIAFGTTNFYAFSATEGYGEKIQEIPELMGIYFYGQDE</sequence>
<accession>A0AAT9J9Z3</accession>
<feature type="compositionally biased region" description="Polar residues" evidence="1">
    <location>
        <begin position="18"/>
        <end position="32"/>
    </location>
</feature>
<dbReference type="EMBL" id="BK067149">
    <property type="protein sequence ID" value="DBA56678.1"/>
    <property type="molecule type" value="Viral_cRNA"/>
</dbReference>
<keyword evidence="2" id="KW-0543">Viral nucleoprotein</keyword>
<feature type="region of interest" description="Disordered" evidence="1">
    <location>
        <begin position="1"/>
        <end position="54"/>
    </location>
</feature>
<organism evidence="2">
    <name type="scientific">Cryptocercus meridianus orthomyxovirus 2</name>
    <dbReference type="NCBI Taxonomy" id="3133493"/>
    <lineage>
        <taxon>Viruses</taxon>
        <taxon>Riboviria</taxon>
        <taxon>Orthornavirae</taxon>
        <taxon>Negarnaviricota</taxon>
        <taxon>Polyploviricotina</taxon>
        <taxon>Insthoviricetes</taxon>
        <taxon>Articulavirales</taxon>
        <taxon>Orthomyxoviridae</taxon>
    </lineage>
</organism>
<dbReference type="GO" id="GO:0019013">
    <property type="term" value="C:viral nucleocapsid"/>
    <property type="evidence" value="ECO:0007669"/>
    <property type="project" value="UniProtKB-KW"/>
</dbReference>
<keyword evidence="2" id="KW-0946">Virion</keyword>
<feature type="compositionally biased region" description="Polar residues" evidence="1">
    <location>
        <begin position="1"/>
        <end position="11"/>
    </location>
</feature>
<reference evidence="2" key="1">
    <citation type="journal article" date="2024" name="Microb. Genom.">
        <title>The hidden RNA viruses in Blattodea (cockroach and termite).</title>
        <authorList>
            <person name="Fan J."/>
            <person name="Jiang S."/>
            <person name="Li W."/>
            <person name="Li J."/>
            <person name="Pang R."/>
            <person name="Wu H."/>
        </authorList>
    </citation>
    <scope>NUCLEOTIDE SEQUENCE</scope>
    <source>
        <strain evidence="2">CN2016</strain>
    </source>
</reference>
<dbReference type="SUPFAM" id="SSF161003">
    <property type="entry name" value="flu NP-like"/>
    <property type="match status" value="1"/>
</dbReference>
<evidence type="ECO:0000313" key="2">
    <source>
        <dbReference type="EMBL" id="DBA56678.1"/>
    </source>
</evidence>
<proteinExistence type="predicted"/>
<evidence type="ECO:0000256" key="1">
    <source>
        <dbReference type="SAM" id="MobiDB-lite"/>
    </source>
</evidence>